<feature type="domain" description="Death" evidence="5">
    <location>
        <begin position="45"/>
        <end position="110"/>
    </location>
</feature>
<evidence type="ECO:0000259" key="5">
    <source>
        <dbReference type="PROSITE" id="PS50017"/>
    </source>
</evidence>
<feature type="domain" description="TIR" evidence="6">
    <location>
        <begin position="154"/>
        <end position="280"/>
    </location>
</feature>
<evidence type="ECO:0000256" key="3">
    <source>
        <dbReference type="ARBA" id="ARBA00023198"/>
    </source>
</evidence>
<evidence type="ECO:0000259" key="6">
    <source>
        <dbReference type="PROSITE" id="PS50104"/>
    </source>
</evidence>
<dbReference type="SUPFAM" id="SSF47986">
    <property type="entry name" value="DEATH domain"/>
    <property type="match status" value="1"/>
</dbReference>
<reference evidence="7" key="1">
    <citation type="submission" date="2020-08" db="EMBL/GenBank/DDBJ databases">
        <title>Genome sequencing and assembly of the red palm weevil Rhynchophorus ferrugineus.</title>
        <authorList>
            <person name="Dias G.B."/>
            <person name="Bergman C.M."/>
            <person name="Manee M."/>
        </authorList>
    </citation>
    <scope>NUCLEOTIDE SEQUENCE</scope>
    <source>
        <strain evidence="7">AA-2017</strain>
        <tissue evidence="7">Whole larva</tissue>
    </source>
</reference>
<dbReference type="GO" id="GO:0045087">
    <property type="term" value="P:innate immune response"/>
    <property type="evidence" value="ECO:0007669"/>
    <property type="project" value="TreeGrafter"/>
</dbReference>
<dbReference type="Gene3D" id="1.10.533.10">
    <property type="entry name" value="Death Domain, Fas"/>
    <property type="match status" value="1"/>
</dbReference>
<evidence type="ECO:0000256" key="4">
    <source>
        <dbReference type="SAM" id="MobiDB-lite"/>
    </source>
</evidence>
<comment type="subcellular location">
    <subcellularLocation>
        <location evidence="1">Cytoplasm</location>
    </subcellularLocation>
</comment>
<feature type="region of interest" description="Disordered" evidence="4">
    <location>
        <begin position="402"/>
        <end position="450"/>
    </location>
</feature>
<dbReference type="GO" id="GO:0005737">
    <property type="term" value="C:cytoplasm"/>
    <property type="evidence" value="ECO:0007669"/>
    <property type="project" value="UniProtKB-SubCell"/>
</dbReference>
<proteinExistence type="predicted"/>
<dbReference type="GO" id="GO:0070976">
    <property type="term" value="F:TIR domain binding"/>
    <property type="evidence" value="ECO:0007669"/>
    <property type="project" value="InterPro"/>
</dbReference>
<dbReference type="PANTHER" id="PTHR15079:SF3">
    <property type="entry name" value="MYELOID DIFFERENTIATION PRIMARY RESPONSE PROTEIN MYD88"/>
    <property type="match status" value="1"/>
</dbReference>
<evidence type="ECO:0000313" key="7">
    <source>
        <dbReference type="EMBL" id="KAF7288103.1"/>
    </source>
</evidence>
<evidence type="ECO:0008006" key="9">
    <source>
        <dbReference type="Google" id="ProtNLM"/>
    </source>
</evidence>
<dbReference type="Gene3D" id="3.40.50.10140">
    <property type="entry name" value="Toll/interleukin-1 receptor homology (TIR) domain"/>
    <property type="match status" value="1"/>
</dbReference>
<gene>
    <name evidence="7" type="ORF">GWI33_000155</name>
</gene>
<evidence type="ECO:0000313" key="8">
    <source>
        <dbReference type="Proteomes" id="UP000625711"/>
    </source>
</evidence>
<dbReference type="GO" id="GO:0043123">
    <property type="term" value="P:positive regulation of canonical NF-kappaB signal transduction"/>
    <property type="evidence" value="ECO:0007669"/>
    <property type="project" value="InterPro"/>
</dbReference>
<dbReference type="Pfam" id="PF01582">
    <property type="entry name" value="TIR"/>
    <property type="match status" value="1"/>
</dbReference>
<organism evidence="7 8">
    <name type="scientific">Rhynchophorus ferrugineus</name>
    <name type="common">Red palm weevil</name>
    <name type="synonym">Curculio ferrugineus</name>
    <dbReference type="NCBI Taxonomy" id="354439"/>
    <lineage>
        <taxon>Eukaryota</taxon>
        <taxon>Metazoa</taxon>
        <taxon>Ecdysozoa</taxon>
        <taxon>Arthropoda</taxon>
        <taxon>Hexapoda</taxon>
        <taxon>Insecta</taxon>
        <taxon>Pterygota</taxon>
        <taxon>Neoptera</taxon>
        <taxon>Endopterygota</taxon>
        <taxon>Coleoptera</taxon>
        <taxon>Polyphaga</taxon>
        <taxon>Cucujiformia</taxon>
        <taxon>Curculionidae</taxon>
        <taxon>Dryophthorinae</taxon>
        <taxon>Rhynchophorus</taxon>
    </lineage>
</organism>
<dbReference type="InterPro" id="IPR011029">
    <property type="entry name" value="DEATH-like_dom_sf"/>
</dbReference>
<dbReference type="GO" id="GO:0050830">
    <property type="term" value="P:defense response to Gram-positive bacterium"/>
    <property type="evidence" value="ECO:0007669"/>
    <property type="project" value="TreeGrafter"/>
</dbReference>
<keyword evidence="8" id="KW-1185">Reference proteome</keyword>
<name>A0A834MLE5_RHYFE</name>
<dbReference type="InterPro" id="IPR000488">
    <property type="entry name" value="Death_dom"/>
</dbReference>
<dbReference type="PROSITE" id="PS50104">
    <property type="entry name" value="TIR"/>
    <property type="match status" value="1"/>
</dbReference>
<accession>A0A834MLE5</accession>
<dbReference type="AlphaFoldDB" id="A0A834MLE5"/>
<evidence type="ECO:0000256" key="1">
    <source>
        <dbReference type="ARBA" id="ARBA00004496"/>
    </source>
</evidence>
<dbReference type="GO" id="GO:0005886">
    <property type="term" value="C:plasma membrane"/>
    <property type="evidence" value="ECO:0007669"/>
    <property type="project" value="TreeGrafter"/>
</dbReference>
<dbReference type="GO" id="GO:0008063">
    <property type="term" value="P:Toll signaling pathway"/>
    <property type="evidence" value="ECO:0007669"/>
    <property type="project" value="TreeGrafter"/>
</dbReference>
<dbReference type="Pfam" id="PF00531">
    <property type="entry name" value="Death"/>
    <property type="match status" value="1"/>
</dbReference>
<dbReference type="Proteomes" id="UP000625711">
    <property type="component" value="Unassembled WGS sequence"/>
</dbReference>
<dbReference type="EMBL" id="JAACXV010000001">
    <property type="protein sequence ID" value="KAF7288103.1"/>
    <property type="molecule type" value="Genomic_DNA"/>
</dbReference>
<dbReference type="InterPro" id="IPR000157">
    <property type="entry name" value="TIR_dom"/>
</dbReference>
<dbReference type="GO" id="GO:0035325">
    <property type="term" value="F:Toll-like receptor binding"/>
    <property type="evidence" value="ECO:0007669"/>
    <property type="project" value="TreeGrafter"/>
</dbReference>
<keyword evidence="3" id="KW-0395">Inflammatory response</keyword>
<dbReference type="InterPro" id="IPR017281">
    <property type="entry name" value="Myelin_different_resp_MyD88"/>
</dbReference>
<protein>
    <recommendedName>
        <fullName evidence="9">Myeloid differentiation primary response protein MyD88</fullName>
    </recommendedName>
</protein>
<dbReference type="GO" id="GO:0034142">
    <property type="term" value="P:toll-like receptor 4 signaling pathway"/>
    <property type="evidence" value="ECO:0007669"/>
    <property type="project" value="TreeGrafter"/>
</dbReference>
<dbReference type="GO" id="GO:0002755">
    <property type="term" value="P:MyD88-dependent toll-like receptor signaling pathway"/>
    <property type="evidence" value="ECO:0007669"/>
    <property type="project" value="InterPro"/>
</dbReference>
<feature type="compositionally biased region" description="Polar residues" evidence="4">
    <location>
        <begin position="414"/>
        <end position="424"/>
    </location>
</feature>
<evidence type="ECO:0000256" key="2">
    <source>
        <dbReference type="ARBA" id="ARBA00022490"/>
    </source>
</evidence>
<comment type="caution">
    <text evidence="7">The sequence shown here is derived from an EMBL/GenBank/DDBJ whole genome shotgun (WGS) entry which is preliminary data.</text>
</comment>
<keyword evidence="2" id="KW-0963">Cytoplasm</keyword>
<sequence>MDASGNDNNNANNSILVLKANTRNMISNLLNPHKFLKNDKGIPRDWQGLAELCGISGVLIPSISSDHDPTAKVLQIWAEKCKSEATVDKLLTYLEQLDREDIVDDVLPLIVEDLKSFKDHPENAIGVEPFNFEYDKLIVTIDDLKRVSKGLGPQMYDAFVLFEDDDIAFATELIEIMEKKYNLKFCVKERDLIAGKSEHEAIIKLITERCGRVIVILSPEFLQSNVNKFFYSLTQSIAIEQRQRKIIPYFRRAGPFWNFWDKLSDSIKIPEYKPKMKLSLPDNSLFSNNENVTQNVVSRSLSNAEKLTLPSNMKSAMHSVKFNSMTNLPVTDVPRENIVPSTSANCLEKYEDKNVRKPSFYQKIKKLKTIFPKSKIKSENPITSDQSAPEINNQEEIAISVTNKNEKKNSKSEQTALNSNSTDIKNQKKGKKSKFTLKRNKKKVALLADT</sequence>
<dbReference type="OrthoDB" id="10037120at2759"/>
<dbReference type="PROSITE" id="PS50017">
    <property type="entry name" value="DEATH_DOMAIN"/>
    <property type="match status" value="1"/>
</dbReference>
<feature type="compositionally biased region" description="Basic residues" evidence="4">
    <location>
        <begin position="427"/>
        <end position="444"/>
    </location>
</feature>
<dbReference type="PANTHER" id="PTHR15079">
    <property type="entry name" value="MYD88"/>
    <property type="match status" value="1"/>
</dbReference>
<dbReference type="InterPro" id="IPR035897">
    <property type="entry name" value="Toll_tir_struct_dom_sf"/>
</dbReference>
<dbReference type="SUPFAM" id="SSF52200">
    <property type="entry name" value="Toll/Interleukin receptor TIR domain"/>
    <property type="match status" value="1"/>
</dbReference>